<dbReference type="Proteomes" id="UP000346198">
    <property type="component" value="Unassembled WGS sequence"/>
</dbReference>
<dbReference type="EMBL" id="CAAHFH010000001">
    <property type="protein sequence ID" value="VGO18560.1"/>
    <property type="molecule type" value="Genomic_DNA"/>
</dbReference>
<dbReference type="AlphaFoldDB" id="A0A6C2UEG0"/>
<evidence type="ECO:0000313" key="2">
    <source>
        <dbReference type="Proteomes" id="UP000346198"/>
    </source>
</evidence>
<keyword evidence="2" id="KW-1185">Reference proteome</keyword>
<reference evidence="1 2" key="1">
    <citation type="submission" date="2019-04" db="EMBL/GenBank/DDBJ databases">
        <authorList>
            <person name="Van Vliet M D."/>
        </authorList>
    </citation>
    <scope>NUCLEOTIDE SEQUENCE [LARGE SCALE GENOMIC DNA]</scope>
    <source>
        <strain evidence="1 2">F21</strain>
    </source>
</reference>
<gene>
    <name evidence="1" type="ORF">SCARR_00613</name>
</gene>
<dbReference type="InterPro" id="IPR014710">
    <property type="entry name" value="RmlC-like_jellyroll"/>
</dbReference>
<accession>A0A6C2UEG0</accession>
<evidence type="ECO:0000313" key="1">
    <source>
        <dbReference type="EMBL" id="VGO18560.1"/>
    </source>
</evidence>
<organism evidence="1 2">
    <name type="scientific">Pontiella sulfatireligans</name>
    <dbReference type="NCBI Taxonomy" id="2750658"/>
    <lineage>
        <taxon>Bacteria</taxon>
        <taxon>Pseudomonadati</taxon>
        <taxon>Kiritimatiellota</taxon>
        <taxon>Kiritimatiellia</taxon>
        <taxon>Kiritimatiellales</taxon>
        <taxon>Pontiellaceae</taxon>
        <taxon>Pontiella</taxon>
    </lineage>
</organism>
<proteinExistence type="predicted"/>
<sequence length="56" mass="6081">MMRAAPGQFVCLAEVKSRHWQYGGPEGVILTEEANVHAGSAVRHSDSCVNTHFLGK</sequence>
<dbReference type="Gene3D" id="2.60.120.10">
    <property type="entry name" value="Jelly Rolls"/>
    <property type="match status" value="1"/>
</dbReference>
<protein>
    <submittedName>
        <fullName evidence="1">Uncharacterized protein</fullName>
    </submittedName>
</protein>
<name>A0A6C2UEG0_9BACT</name>